<evidence type="ECO:0000313" key="3">
    <source>
        <dbReference type="Proteomes" id="UP001179181"/>
    </source>
</evidence>
<evidence type="ECO:0000256" key="1">
    <source>
        <dbReference type="ARBA" id="ARBA00022649"/>
    </source>
</evidence>
<keyword evidence="1" id="KW-1277">Toxin-antitoxin system</keyword>
<protein>
    <submittedName>
        <fullName evidence="2">Plasmid stabilization system protein ParE</fullName>
    </submittedName>
</protein>
<proteinExistence type="predicted"/>
<sequence>MALEIIWSPRALDNFHDIIAYLEETWSEQVTKAFVERTEKLLALIAKHPRIYRQISQKNSVREALITKHNFLIYKIYLDRIALLAVFDTRKHPKKTKIFFKPKR</sequence>
<evidence type="ECO:0000313" key="2">
    <source>
        <dbReference type="EMBL" id="NIJ55349.1"/>
    </source>
</evidence>
<dbReference type="InterPro" id="IPR007712">
    <property type="entry name" value="RelE/ParE_toxin"/>
</dbReference>
<dbReference type="Pfam" id="PF05016">
    <property type="entry name" value="ParE_toxin"/>
    <property type="match status" value="1"/>
</dbReference>
<gene>
    <name evidence="2" type="ORF">FHS68_004538</name>
</gene>
<dbReference type="Gene3D" id="3.30.2310.20">
    <property type="entry name" value="RelE-like"/>
    <property type="match status" value="1"/>
</dbReference>
<name>A0ABX0UT03_9BACT</name>
<dbReference type="InterPro" id="IPR035093">
    <property type="entry name" value="RelE/ParE_toxin_dom_sf"/>
</dbReference>
<comment type="caution">
    <text evidence="2">The sequence shown here is derived from an EMBL/GenBank/DDBJ whole genome shotgun (WGS) entry which is preliminary data.</text>
</comment>
<organism evidence="2 3">
    <name type="scientific">Dyadobacter arcticus</name>
    <dbReference type="NCBI Taxonomy" id="1078754"/>
    <lineage>
        <taxon>Bacteria</taxon>
        <taxon>Pseudomonadati</taxon>
        <taxon>Bacteroidota</taxon>
        <taxon>Cytophagia</taxon>
        <taxon>Cytophagales</taxon>
        <taxon>Spirosomataceae</taxon>
        <taxon>Dyadobacter</taxon>
    </lineage>
</organism>
<dbReference type="RefSeq" id="WP_167275039.1">
    <property type="nucleotide sequence ID" value="NZ_JAASQJ010000005.1"/>
</dbReference>
<reference evidence="2 3" key="1">
    <citation type="submission" date="2020-03" db="EMBL/GenBank/DDBJ databases">
        <title>Genomic Encyclopedia of Type Strains, Phase IV (KMG-IV): sequencing the most valuable type-strain genomes for metagenomic binning, comparative biology and taxonomic classification.</title>
        <authorList>
            <person name="Goeker M."/>
        </authorList>
    </citation>
    <scope>NUCLEOTIDE SEQUENCE [LARGE SCALE GENOMIC DNA]</scope>
    <source>
        <strain evidence="2 3">DSM 102865</strain>
    </source>
</reference>
<accession>A0ABX0UT03</accession>
<dbReference type="Proteomes" id="UP001179181">
    <property type="component" value="Unassembled WGS sequence"/>
</dbReference>
<keyword evidence="3" id="KW-1185">Reference proteome</keyword>
<dbReference type="EMBL" id="JAASQJ010000005">
    <property type="protein sequence ID" value="NIJ55349.1"/>
    <property type="molecule type" value="Genomic_DNA"/>
</dbReference>